<evidence type="ECO:0000256" key="4">
    <source>
        <dbReference type="ARBA" id="ARBA00022692"/>
    </source>
</evidence>
<dbReference type="EMBL" id="CAMXCH010000001">
    <property type="protein sequence ID" value="CAI3933945.1"/>
    <property type="molecule type" value="Genomic_DNA"/>
</dbReference>
<feature type="transmembrane region" description="Helical" evidence="8">
    <location>
        <begin position="51"/>
        <end position="71"/>
    </location>
</feature>
<evidence type="ECO:0000256" key="2">
    <source>
        <dbReference type="ARBA" id="ARBA00010992"/>
    </source>
</evidence>
<evidence type="ECO:0000256" key="5">
    <source>
        <dbReference type="ARBA" id="ARBA00022989"/>
    </source>
</evidence>
<dbReference type="NCBIfam" id="TIGR00879">
    <property type="entry name" value="SP"/>
    <property type="match status" value="1"/>
</dbReference>
<dbReference type="InterPro" id="IPR005829">
    <property type="entry name" value="Sugar_transporter_CS"/>
</dbReference>
<keyword evidence="3 7" id="KW-0813">Transport</keyword>
<dbReference type="InterPro" id="IPR005828">
    <property type="entry name" value="MFS_sugar_transport-like"/>
</dbReference>
<comment type="subcellular location">
    <subcellularLocation>
        <location evidence="1">Membrane</location>
        <topology evidence="1">Multi-pass membrane protein</topology>
    </subcellularLocation>
</comment>
<protein>
    <submittedName>
        <fullName evidence="10">MFS family (AraJ) (PDB:4LDS)</fullName>
    </submittedName>
</protein>
<dbReference type="InterPro" id="IPR036259">
    <property type="entry name" value="MFS_trans_sf"/>
</dbReference>
<comment type="similarity">
    <text evidence="2 7">Belongs to the major facilitator superfamily. Sugar transporter (TC 2.A.1.1) family.</text>
</comment>
<dbReference type="InterPro" id="IPR020846">
    <property type="entry name" value="MFS_dom"/>
</dbReference>
<keyword evidence="5 8" id="KW-1133">Transmembrane helix</keyword>
<evidence type="ECO:0000256" key="6">
    <source>
        <dbReference type="ARBA" id="ARBA00023136"/>
    </source>
</evidence>
<evidence type="ECO:0000256" key="7">
    <source>
        <dbReference type="RuleBase" id="RU003346"/>
    </source>
</evidence>
<evidence type="ECO:0000256" key="1">
    <source>
        <dbReference type="ARBA" id="ARBA00004141"/>
    </source>
</evidence>
<feature type="transmembrane region" description="Helical" evidence="8">
    <location>
        <begin position="347"/>
        <end position="371"/>
    </location>
</feature>
<evidence type="ECO:0000256" key="8">
    <source>
        <dbReference type="SAM" id="Phobius"/>
    </source>
</evidence>
<dbReference type="PANTHER" id="PTHR48020:SF12">
    <property type="entry name" value="PROTON MYO-INOSITOL COTRANSPORTER"/>
    <property type="match status" value="1"/>
</dbReference>
<dbReference type="SUPFAM" id="SSF103473">
    <property type="entry name" value="MFS general substrate transporter"/>
    <property type="match status" value="1"/>
</dbReference>
<comment type="caution">
    <text evidence="10">The sequence shown here is derived from an EMBL/GenBank/DDBJ whole genome shotgun (WGS) entry which is preliminary data.</text>
</comment>
<evidence type="ECO:0000259" key="9">
    <source>
        <dbReference type="PROSITE" id="PS50850"/>
    </source>
</evidence>
<dbReference type="PANTHER" id="PTHR48020">
    <property type="entry name" value="PROTON MYO-INOSITOL COTRANSPORTER"/>
    <property type="match status" value="1"/>
</dbReference>
<dbReference type="RefSeq" id="WP_282023499.1">
    <property type="nucleotide sequence ID" value="NZ_CAMXCH010000001.1"/>
</dbReference>
<feature type="transmembrane region" description="Helical" evidence="8">
    <location>
        <begin position="83"/>
        <end position="102"/>
    </location>
</feature>
<gene>
    <name evidence="10" type="ORF">R83534S58_LOCUS709</name>
</gene>
<keyword evidence="4 8" id="KW-0812">Transmembrane</keyword>
<feature type="transmembrane region" description="Helical" evidence="8">
    <location>
        <begin position="320"/>
        <end position="341"/>
    </location>
</feature>
<feature type="transmembrane region" description="Helical" evidence="8">
    <location>
        <begin position="12"/>
        <end position="31"/>
    </location>
</feature>
<keyword evidence="11" id="KW-1185">Reference proteome</keyword>
<feature type="transmembrane region" description="Helical" evidence="8">
    <location>
        <begin position="172"/>
        <end position="194"/>
    </location>
</feature>
<dbReference type="InterPro" id="IPR050814">
    <property type="entry name" value="Myo-inositol_Transporter"/>
</dbReference>
<dbReference type="PROSITE" id="PS00216">
    <property type="entry name" value="SUGAR_TRANSPORT_1"/>
    <property type="match status" value="1"/>
</dbReference>
<evidence type="ECO:0000256" key="3">
    <source>
        <dbReference type="ARBA" id="ARBA00022448"/>
    </source>
</evidence>
<proteinExistence type="inferred from homology"/>
<organism evidence="10 11">
    <name type="scientific">Commensalibacter papalotli</name>
    <name type="common">ex Botero et al. 2024</name>
    <dbReference type="NCBI Taxonomy" id="2972766"/>
    <lineage>
        <taxon>Bacteria</taxon>
        <taxon>Pseudomonadati</taxon>
        <taxon>Pseudomonadota</taxon>
        <taxon>Alphaproteobacteria</taxon>
        <taxon>Acetobacterales</taxon>
        <taxon>Acetobacteraceae</taxon>
    </lineage>
</organism>
<dbReference type="InterPro" id="IPR003663">
    <property type="entry name" value="Sugar/inositol_transpt"/>
</dbReference>
<reference evidence="10" key="1">
    <citation type="submission" date="2022-10" db="EMBL/GenBank/DDBJ databases">
        <authorList>
            <person name="Botero Cardona J."/>
        </authorList>
    </citation>
    <scope>NUCLEOTIDE SEQUENCE</scope>
    <source>
        <strain evidence="10">R-83534</strain>
    </source>
</reference>
<dbReference type="Proteomes" id="UP001154272">
    <property type="component" value="Unassembled WGS sequence"/>
</dbReference>
<dbReference type="PROSITE" id="PS00217">
    <property type="entry name" value="SUGAR_TRANSPORT_2"/>
    <property type="match status" value="1"/>
</dbReference>
<feature type="transmembrane region" description="Helical" evidence="8">
    <location>
        <begin position="108"/>
        <end position="130"/>
    </location>
</feature>
<feature type="transmembrane region" description="Helical" evidence="8">
    <location>
        <begin position="383"/>
        <end position="406"/>
    </location>
</feature>
<name>A0ABM9HM27_9PROT</name>
<feature type="transmembrane region" description="Helical" evidence="8">
    <location>
        <begin position="142"/>
        <end position="160"/>
    </location>
</feature>
<sequence length="451" mass="49858">MEKSKNTSKKWSMIIILSSITSALAGFLFGYDTVVISGAELKIQALWNLSPQLHGFVTASALYGTVVGALIGIWPANHFGRKITLLIIALIYVVSSLGTAFAPEVYSFVFMRFLGGLAIGASTVVAPLYIAEISPPQYRGRLAGMFQLNVVLSMVIAYIANSLIAGMGEHDWRWMLGMAAIPSIIYTICCLFIPESPRWLISIKNNTTEATSVLKRFYPTETPEQIENIVATIKNETQSKSSNEKFWSWRLHLPIFLAILIALFNQASGINAVLYFAPRIFELTGLGEKAALLQSIGVGVTFLIFTAVGVALIDRLGRKTLLYIGGVGYVISLALIAWGFAYQYYVIIPPCIFLFIASHAIGQGTVIWVLISEIFPNQFRAQGQAVGSFTHWLCAAVITTVFPSLVTNFSPSYVFMFFCFMMIIQLFWIKYMVVETKGIPLEEVQKKLGII</sequence>
<feature type="transmembrane region" description="Helical" evidence="8">
    <location>
        <begin position="255"/>
        <end position="278"/>
    </location>
</feature>
<feature type="transmembrane region" description="Helical" evidence="8">
    <location>
        <begin position="412"/>
        <end position="429"/>
    </location>
</feature>
<dbReference type="Pfam" id="PF00083">
    <property type="entry name" value="Sugar_tr"/>
    <property type="match status" value="1"/>
</dbReference>
<accession>A0ABM9HM27</accession>
<feature type="transmembrane region" description="Helical" evidence="8">
    <location>
        <begin position="290"/>
        <end position="313"/>
    </location>
</feature>
<dbReference type="PROSITE" id="PS50850">
    <property type="entry name" value="MFS"/>
    <property type="match status" value="1"/>
</dbReference>
<evidence type="ECO:0000313" key="11">
    <source>
        <dbReference type="Proteomes" id="UP001154272"/>
    </source>
</evidence>
<feature type="domain" description="Major facilitator superfamily (MFS) profile" evidence="9">
    <location>
        <begin position="18"/>
        <end position="437"/>
    </location>
</feature>
<keyword evidence="6 8" id="KW-0472">Membrane</keyword>
<dbReference type="Gene3D" id="1.20.1250.20">
    <property type="entry name" value="MFS general substrate transporter like domains"/>
    <property type="match status" value="1"/>
</dbReference>
<dbReference type="PRINTS" id="PR00171">
    <property type="entry name" value="SUGRTRNSPORT"/>
</dbReference>
<evidence type="ECO:0000313" key="10">
    <source>
        <dbReference type="EMBL" id="CAI3933945.1"/>
    </source>
</evidence>